<evidence type="ECO:0000256" key="1">
    <source>
        <dbReference type="ARBA" id="ARBA00001961"/>
    </source>
</evidence>
<gene>
    <name evidence="8" type="ORF">SAMN05192549_105326</name>
</gene>
<keyword evidence="6" id="KW-0408">Iron</keyword>
<reference evidence="9" key="1">
    <citation type="submission" date="2016-11" db="EMBL/GenBank/DDBJ databases">
        <authorList>
            <person name="Varghese N."/>
            <person name="Submissions S."/>
        </authorList>
    </citation>
    <scope>NUCLEOTIDE SEQUENCE [LARGE SCALE GENOMIC DNA]</scope>
    <source>
        <strain evidence="9">Sac-22</strain>
    </source>
</reference>
<keyword evidence="2" id="KW-0479">Metal-binding</keyword>
<evidence type="ECO:0000313" key="8">
    <source>
        <dbReference type="EMBL" id="SHN19978.1"/>
    </source>
</evidence>
<dbReference type="RefSeq" id="WP_072785184.1">
    <property type="nucleotide sequence ID" value="NZ_FRCX01000005.1"/>
</dbReference>
<dbReference type="GO" id="GO:0005506">
    <property type="term" value="F:iron ion binding"/>
    <property type="evidence" value="ECO:0007669"/>
    <property type="project" value="InterPro"/>
</dbReference>
<evidence type="ECO:0000313" key="9">
    <source>
        <dbReference type="Proteomes" id="UP000184339"/>
    </source>
</evidence>
<comment type="cofactor">
    <cofactor evidence="1">
        <name>L-ascorbate</name>
        <dbReference type="ChEBI" id="CHEBI:38290"/>
    </cofactor>
</comment>
<dbReference type="OrthoDB" id="269774at2"/>
<sequence length="281" mass="30701">MEYARDLGPWIQAQQAKGSNFTQTVVTLALQFGYAVPVAQRIVEAVLDHEGNSGRLVDESCGPAIDTASESTHLDLGDIHAQLVFEQLAPRIVLLDHFMTDAECAAICELAAPMMRDAVIAHGAGGTLRSDRAVRDADSAVLLKGSSPIVNQIDKRISMLTGWPVSHGEHLQVQRYRPDGRYAPHYDFFEANAERALRAGGQRVATLIVYLRSPDAGGATYLANLGMRIKPRRGSALFFTYPEADPQSGTLHAGDTVQHGEKWILTKWLRERAVESSGLNI</sequence>
<evidence type="ECO:0000256" key="4">
    <source>
        <dbReference type="ARBA" id="ARBA00022964"/>
    </source>
</evidence>
<dbReference type="STRING" id="551987.SAMN05192549_105326"/>
<keyword evidence="4" id="KW-0223">Dioxygenase</keyword>
<dbReference type="InterPro" id="IPR005123">
    <property type="entry name" value="Oxoglu/Fe-dep_dioxygenase_dom"/>
</dbReference>
<evidence type="ECO:0000256" key="2">
    <source>
        <dbReference type="ARBA" id="ARBA00022723"/>
    </source>
</evidence>
<dbReference type="GO" id="GO:0031418">
    <property type="term" value="F:L-ascorbic acid binding"/>
    <property type="evidence" value="ECO:0007669"/>
    <property type="project" value="UniProtKB-KW"/>
</dbReference>
<dbReference type="AlphaFoldDB" id="A0A1M7PRM0"/>
<dbReference type="GO" id="GO:0004656">
    <property type="term" value="F:procollagen-proline 4-dioxygenase activity"/>
    <property type="evidence" value="ECO:0007669"/>
    <property type="project" value="TreeGrafter"/>
</dbReference>
<proteinExistence type="predicted"/>
<keyword evidence="3" id="KW-0847">Vitamin C</keyword>
<dbReference type="EMBL" id="FRCX01000005">
    <property type="protein sequence ID" value="SHN19978.1"/>
    <property type="molecule type" value="Genomic_DNA"/>
</dbReference>
<evidence type="ECO:0000256" key="5">
    <source>
        <dbReference type="ARBA" id="ARBA00023002"/>
    </source>
</evidence>
<protein>
    <submittedName>
        <fullName evidence="8">Prolyl 4-hydroxylase</fullName>
    </submittedName>
</protein>
<dbReference type="Proteomes" id="UP000184339">
    <property type="component" value="Unassembled WGS sequence"/>
</dbReference>
<dbReference type="Gene3D" id="2.60.120.620">
    <property type="entry name" value="q2cbj1_9rhob like domain"/>
    <property type="match status" value="1"/>
</dbReference>
<evidence type="ECO:0000256" key="3">
    <source>
        <dbReference type="ARBA" id="ARBA00022896"/>
    </source>
</evidence>
<dbReference type="InterPro" id="IPR045054">
    <property type="entry name" value="P4HA-like"/>
</dbReference>
<keyword evidence="9" id="KW-1185">Reference proteome</keyword>
<dbReference type="InterPro" id="IPR006620">
    <property type="entry name" value="Pro_4_hyd_alph"/>
</dbReference>
<dbReference type="SMART" id="SM00702">
    <property type="entry name" value="P4Hc"/>
    <property type="match status" value="1"/>
</dbReference>
<accession>A0A1M7PRM0</accession>
<dbReference type="PROSITE" id="PS51471">
    <property type="entry name" value="FE2OG_OXY"/>
    <property type="match status" value="1"/>
</dbReference>
<dbReference type="Pfam" id="PF13640">
    <property type="entry name" value="2OG-FeII_Oxy_3"/>
    <property type="match status" value="1"/>
</dbReference>
<dbReference type="PANTHER" id="PTHR10869">
    <property type="entry name" value="PROLYL 4-HYDROXYLASE ALPHA SUBUNIT"/>
    <property type="match status" value="1"/>
</dbReference>
<evidence type="ECO:0000259" key="7">
    <source>
        <dbReference type="PROSITE" id="PS51471"/>
    </source>
</evidence>
<feature type="domain" description="Fe2OG dioxygenase" evidence="7">
    <location>
        <begin position="167"/>
        <end position="271"/>
    </location>
</feature>
<dbReference type="InterPro" id="IPR044862">
    <property type="entry name" value="Pro_4_hyd_alph_FE2OG_OXY"/>
</dbReference>
<evidence type="ECO:0000256" key="6">
    <source>
        <dbReference type="ARBA" id="ARBA00023004"/>
    </source>
</evidence>
<keyword evidence="5" id="KW-0560">Oxidoreductase</keyword>
<name>A0A1M7PRM0_9BURK</name>
<organism evidence="8 9">
    <name type="scientific">Duganella sacchari</name>
    <dbReference type="NCBI Taxonomy" id="551987"/>
    <lineage>
        <taxon>Bacteria</taxon>
        <taxon>Pseudomonadati</taxon>
        <taxon>Pseudomonadota</taxon>
        <taxon>Betaproteobacteria</taxon>
        <taxon>Burkholderiales</taxon>
        <taxon>Oxalobacteraceae</taxon>
        <taxon>Telluria group</taxon>
        <taxon>Duganella</taxon>
    </lineage>
</organism>
<dbReference type="PANTHER" id="PTHR10869:SF246">
    <property type="entry name" value="TRANSMEMBRANE PROLYL 4-HYDROXYLASE"/>
    <property type="match status" value="1"/>
</dbReference>